<dbReference type="EMBL" id="CYHH01000001">
    <property type="protein sequence ID" value="CUB04733.1"/>
    <property type="molecule type" value="Genomic_DNA"/>
</dbReference>
<evidence type="ECO:0000256" key="1">
    <source>
        <dbReference type="SAM" id="MobiDB-lite"/>
    </source>
</evidence>
<dbReference type="OrthoDB" id="5296629at2"/>
<sequence length="106" mass="11981">MLVTFKSDADADIVMYRKHAEPILRLLGKDVERGILTPEALPQAIATLEAAIEADRRAHPGLDEAEEEKAKEEGKEVPVEFHRRAWPLLQMMKRALAEKKPVVWGI</sequence>
<dbReference type="InterPro" id="IPR014991">
    <property type="entry name" value="DUF1840"/>
</dbReference>
<reference evidence="3" key="1">
    <citation type="submission" date="2015-08" db="EMBL/GenBank/DDBJ databases">
        <authorList>
            <person name="Babu N.S."/>
            <person name="Beckwith C.J."/>
            <person name="Beseler K.G."/>
            <person name="Brison A."/>
            <person name="Carone J.V."/>
            <person name="Caskin T.P."/>
            <person name="Diamond M."/>
            <person name="Durham M.E."/>
            <person name="Foxe J.M."/>
            <person name="Go M."/>
            <person name="Henderson B.A."/>
            <person name="Jones I.B."/>
            <person name="McGettigan J.A."/>
            <person name="Micheletti S.J."/>
            <person name="Nasrallah M.E."/>
            <person name="Ortiz D."/>
            <person name="Piller C.R."/>
            <person name="Privatt S.R."/>
            <person name="Schneider S.L."/>
            <person name="Sharp S."/>
            <person name="Smith T.C."/>
            <person name="Stanton J.D."/>
            <person name="Ullery H.E."/>
            <person name="Wilson R.J."/>
            <person name="Serrano M.G."/>
            <person name="Buck G."/>
            <person name="Lee V."/>
            <person name="Wang Y."/>
            <person name="Carvalho R."/>
            <person name="Voegtly L."/>
            <person name="Shi R."/>
            <person name="Duckworth R."/>
            <person name="Johnson A."/>
            <person name="Loviza R."/>
            <person name="Walstead R."/>
            <person name="Shah Z."/>
            <person name="Kiflezghi M."/>
            <person name="Wade K."/>
            <person name="Ball S.L."/>
            <person name="Bradley K.W."/>
            <person name="Asai D.J."/>
            <person name="Bowman C.A."/>
            <person name="Russell D.A."/>
            <person name="Pope W.H."/>
            <person name="Jacobs-Sera D."/>
            <person name="Hendrix R.W."/>
            <person name="Hatfull G.F."/>
        </authorList>
    </citation>
    <scope>NUCLEOTIDE SEQUENCE [LARGE SCALE GENOMIC DNA]</scope>
    <source>
        <strain evidence="3">JCM 19170</strain>
    </source>
</reference>
<feature type="region of interest" description="Disordered" evidence="1">
    <location>
        <begin position="57"/>
        <end position="76"/>
    </location>
</feature>
<gene>
    <name evidence="2" type="ORF">Ga0061068_10151</name>
</gene>
<keyword evidence="3" id="KW-1185">Reference proteome</keyword>
<dbReference type="RefSeq" id="WP_055422453.1">
    <property type="nucleotide sequence ID" value="NZ_CYHH01000001.1"/>
</dbReference>
<dbReference type="Pfam" id="PF08895">
    <property type="entry name" value="DUF1840"/>
    <property type="match status" value="1"/>
</dbReference>
<organism evidence="2 3">
    <name type="scientific">Tepidiphilus thermophilus</name>
    <dbReference type="NCBI Taxonomy" id="876478"/>
    <lineage>
        <taxon>Bacteria</taxon>
        <taxon>Pseudomonadati</taxon>
        <taxon>Pseudomonadota</taxon>
        <taxon>Hydrogenophilia</taxon>
        <taxon>Hydrogenophilales</taxon>
        <taxon>Hydrogenophilaceae</taxon>
        <taxon>Tepidiphilus</taxon>
    </lineage>
</organism>
<evidence type="ECO:0008006" key="4">
    <source>
        <dbReference type="Google" id="ProtNLM"/>
    </source>
</evidence>
<dbReference type="Proteomes" id="UP000182108">
    <property type="component" value="Unassembled WGS sequence"/>
</dbReference>
<evidence type="ECO:0000313" key="3">
    <source>
        <dbReference type="Proteomes" id="UP000182108"/>
    </source>
</evidence>
<proteinExistence type="predicted"/>
<evidence type="ECO:0000313" key="2">
    <source>
        <dbReference type="EMBL" id="CUB04733.1"/>
    </source>
</evidence>
<protein>
    <recommendedName>
        <fullName evidence="4">DUF1840 domain-containing protein</fullName>
    </recommendedName>
</protein>
<name>A0A0K6INR0_9PROT</name>
<accession>A0A0K6INR0</accession>
<dbReference type="AlphaFoldDB" id="A0A0K6INR0"/>